<dbReference type="PANTHER" id="PTHR36492:SF2">
    <property type="entry name" value="[ACYL-CARRIER-PROTEIN] PHOSPHODIESTERASE PPTH"/>
    <property type="match status" value="1"/>
</dbReference>
<dbReference type="InterPro" id="IPR011990">
    <property type="entry name" value="TPR-like_helical_dom_sf"/>
</dbReference>
<dbReference type="Gene3D" id="1.25.40.10">
    <property type="entry name" value="Tetratricopeptide repeat domain"/>
    <property type="match status" value="2"/>
</dbReference>
<evidence type="ECO:0000313" key="4">
    <source>
        <dbReference type="EMBL" id="KAK7232427.1"/>
    </source>
</evidence>
<name>A0ABR1FKB9_AURAN</name>
<feature type="region of interest" description="Disordered" evidence="2">
    <location>
        <begin position="543"/>
        <end position="563"/>
    </location>
</feature>
<dbReference type="EMBL" id="JBBJCI010000368">
    <property type="protein sequence ID" value="KAK7232427.1"/>
    <property type="molecule type" value="Genomic_DNA"/>
</dbReference>
<accession>A0ABR1FKB9</accession>
<proteinExistence type="predicted"/>
<sequence>MYKVKGKGALVREGKDLKSPEVQQLPTGVEVLVDAIESVNGKDRARLSEPIQGWRAYANLKLAERSAELEAPEKVTKELRAKAAADADALVKLDPHSAEGYALRASVYVEDEDLLADAAADYGRAAMLSEGDDRDGFEASKAEAEAALKRRDARRATLKKAHEDLKAVADDAFRGGRFLEAVKKYGEALRVVEDDDDRAKLFSNRSAAHLKLKDYDEALRDADAIVKLSPKWPKGHARRGQAYRAMGGAGRAKKARLAFAEGLKLDPVSVGTNAAPDDMKKVGDDAFRSGDSGTAAACYSLALKRDGQNAKLWSNRSAAFAKLGDPGRAFDDARKVEHAYWYYAMASSLDARDAGHQTAKLDCLKRLVKEDGLQARKRDALFKRDAKLKPSAVRVWACSDVHYDHHGAPEWADALSDTMYQRDSLLLAGDIADTLYGVELGAGNGRDIANFYLGRFPLVKLALQTFKRKFRRVFYVPGNHDLWIRPGLNDDEEKKFPDSIAKFLAMHQLCDEIGCEMTPAEVCQGVFVIPMYGWSAARRRKTRGVPPADPARRYSPTYDHHDPKPGNVRFDKFAKWPVDYNEAWKIFHAWNERRVARVAAEPVDKKYRKTKQRDCVTFGHFLPRKELPYPGQIHEFAKCAGLAELDTQVRAAGARMHVFGHTHMNTLHEFDKVQYLQNSIGYGCSNSTQFALVYDGNGVGAH</sequence>
<dbReference type="InterPro" id="IPR019734">
    <property type="entry name" value="TPR_rpt"/>
</dbReference>
<evidence type="ECO:0000256" key="1">
    <source>
        <dbReference type="PROSITE-ProRule" id="PRU00339"/>
    </source>
</evidence>
<dbReference type="CDD" id="cd00838">
    <property type="entry name" value="MPP_superfamily"/>
    <property type="match status" value="2"/>
</dbReference>
<comment type="caution">
    <text evidence="4">The sequence shown here is derived from an EMBL/GenBank/DDBJ whole genome shotgun (WGS) entry which is preliminary data.</text>
</comment>
<keyword evidence="5" id="KW-1185">Reference proteome</keyword>
<dbReference type="Gene3D" id="3.60.21.10">
    <property type="match status" value="1"/>
</dbReference>
<protein>
    <recommendedName>
        <fullName evidence="3">Calcineurin-like phosphoesterase domain-containing protein</fullName>
    </recommendedName>
</protein>
<dbReference type="PANTHER" id="PTHR36492">
    <property type="match status" value="1"/>
</dbReference>
<dbReference type="InterPro" id="IPR029052">
    <property type="entry name" value="Metallo-depent_PP-like"/>
</dbReference>
<dbReference type="SMART" id="SM00028">
    <property type="entry name" value="TPR"/>
    <property type="match status" value="4"/>
</dbReference>
<feature type="domain" description="Calcineurin-like phosphoesterase" evidence="3">
    <location>
        <begin position="394"/>
        <end position="594"/>
    </location>
</feature>
<dbReference type="InterPro" id="IPR004843">
    <property type="entry name" value="Calcineurin-like_PHP"/>
</dbReference>
<dbReference type="PROSITE" id="PS50005">
    <property type="entry name" value="TPR"/>
    <property type="match status" value="1"/>
</dbReference>
<reference evidence="4 5" key="1">
    <citation type="submission" date="2024-03" db="EMBL/GenBank/DDBJ databases">
        <title>Aureococcus anophagefferens CCMP1851 and Kratosvirus quantuckense: Draft genome of a second virus-susceptible host strain in the model system.</title>
        <authorList>
            <person name="Chase E."/>
            <person name="Truchon A.R."/>
            <person name="Schepens W."/>
            <person name="Wilhelm S.W."/>
        </authorList>
    </citation>
    <scope>NUCLEOTIDE SEQUENCE [LARGE SCALE GENOMIC DNA]</scope>
    <source>
        <strain evidence="4 5">CCMP1851</strain>
    </source>
</reference>
<evidence type="ECO:0000313" key="5">
    <source>
        <dbReference type="Proteomes" id="UP001363151"/>
    </source>
</evidence>
<dbReference type="Pfam" id="PF00149">
    <property type="entry name" value="Metallophos"/>
    <property type="match status" value="1"/>
</dbReference>
<dbReference type="Proteomes" id="UP001363151">
    <property type="component" value="Unassembled WGS sequence"/>
</dbReference>
<dbReference type="SUPFAM" id="SSF56300">
    <property type="entry name" value="Metallo-dependent phosphatases"/>
    <property type="match status" value="1"/>
</dbReference>
<feature type="repeat" description="TPR" evidence="1">
    <location>
        <begin position="199"/>
        <end position="232"/>
    </location>
</feature>
<evidence type="ECO:0000259" key="3">
    <source>
        <dbReference type="Pfam" id="PF00149"/>
    </source>
</evidence>
<gene>
    <name evidence="4" type="ORF">SO694_00032167</name>
</gene>
<evidence type="ECO:0000256" key="2">
    <source>
        <dbReference type="SAM" id="MobiDB-lite"/>
    </source>
</evidence>
<dbReference type="InterPro" id="IPR052963">
    <property type="entry name" value="Pantetheine_PDE"/>
</dbReference>
<keyword evidence="1" id="KW-0802">TPR repeat</keyword>
<organism evidence="4 5">
    <name type="scientific">Aureococcus anophagefferens</name>
    <name type="common">Harmful bloom alga</name>
    <dbReference type="NCBI Taxonomy" id="44056"/>
    <lineage>
        <taxon>Eukaryota</taxon>
        <taxon>Sar</taxon>
        <taxon>Stramenopiles</taxon>
        <taxon>Ochrophyta</taxon>
        <taxon>Pelagophyceae</taxon>
        <taxon>Pelagomonadales</taxon>
        <taxon>Pelagomonadaceae</taxon>
        <taxon>Aureococcus</taxon>
    </lineage>
</organism>
<dbReference type="SUPFAM" id="SSF48452">
    <property type="entry name" value="TPR-like"/>
    <property type="match status" value="2"/>
</dbReference>